<feature type="non-terminal residue" evidence="1">
    <location>
        <position position="1"/>
    </location>
</feature>
<dbReference type="EMBL" id="PEMJ01000260">
    <property type="protein sequence ID" value="RTI13815.1"/>
    <property type="molecule type" value="Genomic_DNA"/>
</dbReference>
<feature type="non-terminal residue" evidence="1">
    <location>
        <position position="151"/>
    </location>
</feature>
<organism evidence="1 2">
    <name type="scientific">Thermus scotoductus</name>
    <dbReference type="NCBI Taxonomy" id="37636"/>
    <lineage>
        <taxon>Bacteria</taxon>
        <taxon>Thermotogati</taxon>
        <taxon>Deinococcota</taxon>
        <taxon>Deinococci</taxon>
        <taxon>Thermales</taxon>
        <taxon>Thermaceae</taxon>
        <taxon>Thermus</taxon>
    </lineage>
</organism>
<evidence type="ECO:0000313" key="2">
    <source>
        <dbReference type="Proteomes" id="UP000287155"/>
    </source>
</evidence>
<protein>
    <submittedName>
        <fullName evidence="1">Prepilin-like protein</fullName>
    </submittedName>
</protein>
<accession>A0A430UWV2</accession>
<sequence>PHDTGPNQSFERASEVKILAPVGNASELGIAQGDTVLLVNNAGDGVLLPVTNVSPVSGEPGRWHIVHAGCGNTITYTPNTLLFRVRTLGLRYNPETKVLEAGVATGSPVPLAFDLSRFRVDYIYEATRGDVLVNPSLPPGQTPPNEVSHNN</sequence>
<dbReference type="AlphaFoldDB" id="A0A430UWV2"/>
<proteinExistence type="predicted"/>
<evidence type="ECO:0000313" key="1">
    <source>
        <dbReference type="EMBL" id="RTI13815.1"/>
    </source>
</evidence>
<reference evidence="1 2" key="1">
    <citation type="journal article" date="2019" name="Extremophiles">
        <title>Biogeography of thermophiles and predominance of Thermus scotoductus in domestic water heaters.</title>
        <authorList>
            <person name="Wilpiszeski R.L."/>
            <person name="Zhang Z."/>
            <person name="House C.H."/>
        </authorList>
    </citation>
    <scope>NUCLEOTIDE SEQUENCE [LARGE SCALE GENOMIC DNA]</scope>
    <source>
        <strain evidence="1 2">14_S14</strain>
    </source>
</reference>
<name>A0A430UWV2_THESC</name>
<comment type="caution">
    <text evidence="1">The sequence shown here is derived from an EMBL/GenBank/DDBJ whole genome shotgun (WGS) entry which is preliminary data.</text>
</comment>
<dbReference type="Proteomes" id="UP000287155">
    <property type="component" value="Unassembled WGS sequence"/>
</dbReference>
<gene>
    <name evidence="1" type="ORF">CSW27_08050</name>
</gene>